<name>A0AAW2D5H9_9ROSI</name>
<keyword evidence="3" id="KW-1185">Reference proteome</keyword>
<reference evidence="2 3" key="1">
    <citation type="submission" date="2024-01" db="EMBL/GenBank/DDBJ databases">
        <title>A telomere-to-telomere, gap-free genome of sweet tea (Lithocarpus litseifolius).</title>
        <authorList>
            <person name="Zhou J."/>
        </authorList>
    </citation>
    <scope>NUCLEOTIDE SEQUENCE [LARGE SCALE GENOMIC DNA]</scope>
    <source>
        <strain evidence="2">Zhou-2022a</strain>
        <tissue evidence="2">Leaf</tissue>
    </source>
</reference>
<protein>
    <submittedName>
        <fullName evidence="2">Uncharacterized protein</fullName>
    </submittedName>
</protein>
<evidence type="ECO:0000256" key="1">
    <source>
        <dbReference type="SAM" id="Coils"/>
    </source>
</evidence>
<dbReference type="Proteomes" id="UP001459277">
    <property type="component" value="Unassembled WGS sequence"/>
</dbReference>
<evidence type="ECO:0000313" key="3">
    <source>
        <dbReference type="Proteomes" id="UP001459277"/>
    </source>
</evidence>
<proteinExistence type="predicted"/>
<evidence type="ECO:0000313" key="2">
    <source>
        <dbReference type="EMBL" id="KAL0005519.1"/>
    </source>
</evidence>
<dbReference type="EMBL" id="JAZDWU010000004">
    <property type="protein sequence ID" value="KAL0005519.1"/>
    <property type="molecule type" value="Genomic_DNA"/>
</dbReference>
<accession>A0AAW2D5H9</accession>
<comment type="caution">
    <text evidence="2">The sequence shown here is derived from an EMBL/GenBank/DDBJ whole genome shotgun (WGS) entry which is preliminary data.</text>
</comment>
<dbReference type="AlphaFoldDB" id="A0AAW2D5H9"/>
<sequence length="482" mass="55772">MGVSTDSEDSMDWHLWEQVYDSDHGNIYLESTEMEVERDELNEELEKGDMQMEYIRIEMELEIDELNEELKERDKQIEDIKDFIRDFLLVKKNQKVAQYWQEQSIPTEVELQDQVIRGLSFAPMVTPSARSSHLLNQCGWHLNLPPKFFNLIDLVISSIIRLHVRRLKVAARMKSETEISAEKFQVDQECNEGPLYSHLVFSGVDFDIVRHSHTYSDLDRRLKLSDEDLEDLELGTNLICSSLSSALTFEVDQRIEIRDKDACCMQEVCSRFIRLQFGQFGQVETRLLHIKIYCASFCCKIYGVDYFVTQTNSNIAILTDTLNNLQILKIVMALPMTYIPFILLNKLMIRFARPTSLDALFIGHALFVLHVVSEESVLHEMLFEHPNLVNHATVHGHEVMAVRPQSMSEILSRIPNGSYRIRKQKGKIVLWQWWKFVGFGSASVTSAKLMLTVADIVQDGFRFHEMGEIEMVLGLLCGSLFF</sequence>
<feature type="coiled-coil region" evidence="1">
    <location>
        <begin position="31"/>
        <end position="83"/>
    </location>
</feature>
<organism evidence="2 3">
    <name type="scientific">Lithocarpus litseifolius</name>
    <dbReference type="NCBI Taxonomy" id="425828"/>
    <lineage>
        <taxon>Eukaryota</taxon>
        <taxon>Viridiplantae</taxon>
        <taxon>Streptophyta</taxon>
        <taxon>Embryophyta</taxon>
        <taxon>Tracheophyta</taxon>
        <taxon>Spermatophyta</taxon>
        <taxon>Magnoliopsida</taxon>
        <taxon>eudicotyledons</taxon>
        <taxon>Gunneridae</taxon>
        <taxon>Pentapetalae</taxon>
        <taxon>rosids</taxon>
        <taxon>fabids</taxon>
        <taxon>Fagales</taxon>
        <taxon>Fagaceae</taxon>
        <taxon>Lithocarpus</taxon>
    </lineage>
</organism>
<keyword evidence="1" id="KW-0175">Coiled coil</keyword>
<gene>
    <name evidence="2" type="ORF">SO802_013080</name>
</gene>